<evidence type="ECO:0000256" key="5">
    <source>
        <dbReference type="SAM" id="Phobius"/>
    </source>
</evidence>
<comment type="subcellular location">
    <subcellularLocation>
        <location evidence="1">Cell membrane</location>
        <topology evidence="1">Multi-pass membrane protein</topology>
    </subcellularLocation>
</comment>
<dbReference type="AlphaFoldDB" id="A0A2P8DJ18"/>
<feature type="transmembrane region" description="Helical" evidence="5">
    <location>
        <begin position="57"/>
        <end position="81"/>
    </location>
</feature>
<keyword evidence="4 5" id="KW-0472">Membrane</keyword>
<reference evidence="7 8" key="1">
    <citation type="submission" date="2018-03" db="EMBL/GenBank/DDBJ databases">
        <title>Genomic Encyclopedia of Archaeal and Bacterial Type Strains, Phase II (KMG-II): from individual species to whole genera.</title>
        <authorList>
            <person name="Goeker M."/>
        </authorList>
    </citation>
    <scope>NUCLEOTIDE SEQUENCE [LARGE SCALE GENOMIC DNA]</scope>
    <source>
        <strain evidence="7 8">DSM 45312</strain>
    </source>
</reference>
<evidence type="ECO:0000256" key="2">
    <source>
        <dbReference type="ARBA" id="ARBA00022692"/>
    </source>
</evidence>
<comment type="caution">
    <text evidence="7">The sequence shown here is derived from an EMBL/GenBank/DDBJ whole genome shotgun (WGS) entry which is preliminary data.</text>
</comment>
<feature type="domain" description="Major facilitator superfamily (MFS) profile" evidence="6">
    <location>
        <begin position="23"/>
        <end position="416"/>
    </location>
</feature>
<proteinExistence type="predicted"/>
<evidence type="ECO:0000259" key="6">
    <source>
        <dbReference type="PROSITE" id="PS50850"/>
    </source>
</evidence>
<protein>
    <submittedName>
        <fullName evidence="7">Putative MFS family arabinose efflux permease</fullName>
    </submittedName>
</protein>
<dbReference type="PANTHER" id="PTHR23531:SF1">
    <property type="entry name" value="QUINOLENE RESISTANCE PROTEIN NORA"/>
    <property type="match status" value="1"/>
</dbReference>
<feature type="transmembrane region" description="Helical" evidence="5">
    <location>
        <begin position="114"/>
        <end position="136"/>
    </location>
</feature>
<accession>A0A2P8DJ18</accession>
<name>A0A2P8DJ18_9ACTN</name>
<keyword evidence="2 5" id="KW-0812">Transmembrane</keyword>
<feature type="transmembrane region" description="Helical" evidence="5">
    <location>
        <begin position="225"/>
        <end position="252"/>
    </location>
</feature>
<dbReference type="InterPro" id="IPR052714">
    <property type="entry name" value="MFS_Exporter"/>
</dbReference>
<dbReference type="OrthoDB" id="5189108at2"/>
<evidence type="ECO:0000256" key="4">
    <source>
        <dbReference type="ARBA" id="ARBA00023136"/>
    </source>
</evidence>
<dbReference type="Pfam" id="PF07690">
    <property type="entry name" value="MFS_1"/>
    <property type="match status" value="1"/>
</dbReference>
<feature type="transmembrane region" description="Helical" evidence="5">
    <location>
        <begin position="88"/>
        <end position="108"/>
    </location>
</feature>
<dbReference type="InterPro" id="IPR011701">
    <property type="entry name" value="MFS"/>
</dbReference>
<feature type="transmembrane region" description="Helical" evidence="5">
    <location>
        <begin position="323"/>
        <end position="342"/>
    </location>
</feature>
<feature type="transmembrane region" description="Helical" evidence="5">
    <location>
        <begin position="148"/>
        <end position="171"/>
    </location>
</feature>
<dbReference type="PANTHER" id="PTHR23531">
    <property type="entry name" value="QUINOLENE RESISTANCE PROTEIN NORA"/>
    <property type="match status" value="1"/>
</dbReference>
<dbReference type="EMBL" id="PYGA01000009">
    <property type="protein sequence ID" value="PSK97191.1"/>
    <property type="molecule type" value="Genomic_DNA"/>
</dbReference>
<dbReference type="Gene3D" id="1.20.1250.20">
    <property type="entry name" value="MFS general substrate transporter like domains"/>
    <property type="match status" value="1"/>
</dbReference>
<evidence type="ECO:0000313" key="7">
    <source>
        <dbReference type="EMBL" id="PSK97191.1"/>
    </source>
</evidence>
<feature type="transmembrane region" description="Helical" evidence="5">
    <location>
        <begin position="390"/>
        <end position="412"/>
    </location>
</feature>
<feature type="transmembrane region" description="Helical" evidence="5">
    <location>
        <begin position="177"/>
        <end position="199"/>
    </location>
</feature>
<dbReference type="InterPro" id="IPR020846">
    <property type="entry name" value="MFS_dom"/>
</dbReference>
<evidence type="ECO:0000256" key="1">
    <source>
        <dbReference type="ARBA" id="ARBA00004651"/>
    </source>
</evidence>
<dbReference type="RefSeq" id="WP_106583578.1">
    <property type="nucleotide sequence ID" value="NZ_PYGA01000009.1"/>
</dbReference>
<dbReference type="PROSITE" id="PS50850">
    <property type="entry name" value="MFS"/>
    <property type="match status" value="1"/>
</dbReference>
<sequence length="418" mass="41747">MPESSEHRTSAAAPRTSGLRGRAFTLLILATVGSFAGYVLLLPIVPLWATRGGAGELGAGATTSVFMLTTVLTQLAMPWLLEHGGYRWTFAAGALLLAVPTPLFLLTADLGPLLAVSAVRGVGFGMFSVVGAALAARLVPTAEIGRAAGYYGLAVGLPNQLFLFSGVWLALNAGFGPVFWIATVAPVLGAAAAVGVWLTGGSGVGAAERGDPATGGGAHPTGPRLWLALAAPLVVMLALAAASSGIVTFLAIPLERAAWLASAALLGYGTAAVLFRWLAGALNDRAGRPVLLVPAAVAAAVGMALSAWAIWPAGAAWEGPGAAAGFAVVAGATLFGAGFGAAQNDTLVVMFRRSGPGGYGTASAAWNIGYDGGTGAGALALGLLAQSFGYGPAFLSSGLVVVACLPTALLLARRPVRH</sequence>
<evidence type="ECO:0000313" key="8">
    <source>
        <dbReference type="Proteomes" id="UP000240542"/>
    </source>
</evidence>
<feature type="transmembrane region" description="Helical" evidence="5">
    <location>
        <begin position="24"/>
        <end position="45"/>
    </location>
</feature>
<gene>
    <name evidence="7" type="ORF">CLV63_109195</name>
</gene>
<keyword evidence="8" id="KW-1185">Reference proteome</keyword>
<evidence type="ECO:0000256" key="3">
    <source>
        <dbReference type="ARBA" id="ARBA00022989"/>
    </source>
</evidence>
<feature type="transmembrane region" description="Helical" evidence="5">
    <location>
        <begin position="363"/>
        <end position="384"/>
    </location>
</feature>
<dbReference type="Proteomes" id="UP000240542">
    <property type="component" value="Unassembled WGS sequence"/>
</dbReference>
<dbReference type="SUPFAM" id="SSF103473">
    <property type="entry name" value="MFS general substrate transporter"/>
    <property type="match status" value="1"/>
</dbReference>
<keyword evidence="3 5" id="KW-1133">Transmembrane helix</keyword>
<dbReference type="InterPro" id="IPR036259">
    <property type="entry name" value="MFS_trans_sf"/>
</dbReference>
<dbReference type="GO" id="GO:0022857">
    <property type="term" value="F:transmembrane transporter activity"/>
    <property type="evidence" value="ECO:0007669"/>
    <property type="project" value="InterPro"/>
</dbReference>
<organism evidence="7 8">
    <name type="scientific">Murinocardiopsis flavida</name>
    <dbReference type="NCBI Taxonomy" id="645275"/>
    <lineage>
        <taxon>Bacteria</taxon>
        <taxon>Bacillati</taxon>
        <taxon>Actinomycetota</taxon>
        <taxon>Actinomycetes</taxon>
        <taxon>Streptosporangiales</taxon>
        <taxon>Nocardiopsidaceae</taxon>
        <taxon>Murinocardiopsis</taxon>
    </lineage>
</organism>
<feature type="transmembrane region" description="Helical" evidence="5">
    <location>
        <begin position="290"/>
        <end position="311"/>
    </location>
</feature>
<dbReference type="GO" id="GO:0005886">
    <property type="term" value="C:plasma membrane"/>
    <property type="evidence" value="ECO:0007669"/>
    <property type="project" value="UniProtKB-SubCell"/>
</dbReference>
<feature type="transmembrane region" description="Helical" evidence="5">
    <location>
        <begin position="258"/>
        <end position="278"/>
    </location>
</feature>